<evidence type="ECO:0000313" key="2">
    <source>
        <dbReference type="EMBL" id="GFQ07140.1"/>
    </source>
</evidence>
<reference evidence="2" key="1">
    <citation type="submission" date="2020-07" db="EMBL/GenBank/DDBJ databases">
        <title>Ethylene signaling mediates host invasion by parasitic plants.</title>
        <authorList>
            <person name="Yoshida S."/>
        </authorList>
    </citation>
    <scope>NUCLEOTIDE SEQUENCE</scope>
    <source>
        <strain evidence="2">Okayama</strain>
    </source>
</reference>
<dbReference type="PROSITE" id="PS50144">
    <property type="entry name" value="MATH"/>
    <property type="match status" value="1"/>
</dbReference>
<evidence type="ECO:0000259" key="1">
    <source>
        <dbReference type="PROSITE" id="PS50144"/>
    </source>
</evidence>
<organism evidence="2 3">
    <name type="scientific">Phtheirospermum japonicum</name>
    <dbReference type="NCBI Taxonomy" id="374723"/>
    <lineage>
        <taxon>Eukaryota</taxon>
        <taxon>Viridiplantae</taxon>
        <taxon>Streptophyta</taxon>
        <taxon>Embryophyta</taxon>
        <taxon>Tracheophyta</taxon>
        <taxon>Spermatophyta</taxon>
        <taxon>Magnoliopsida</taxon>
        <taxon>eudicotyledons</taxon>
        <taxon>Gunneridae</taxon>
        <taxon>Pentapetalae</taxon>
        <taxon>asterids</taxon>
        <taxon>lamiids</taxon>
        <taxon>Lamiales</taxon>
        <taxon>Orobanchaceae</taxon>
        <taxon>Orobanchaceae incertae sedis</taxon>
        <taxon>Phtheirospermum</taxon>
    </lineage>
</organism>
<dbReference type="Proteomes" id="UP000653305">
    <property type="component" value="Unassembled WGS sequence"/>
</dbReference>
<keyword evidence="2" id="KW-0378">Hydrolase</keyword>
<feature type="domain" description="MATH" evidence="1">
    <location>
        <begin position="12"/>
        <end position="143"/>
    </location>
</feature>
<keyword evidence="3" id="KW-1185">Reference proteome</keyword>
<dbReference type="SUPFAM" id="SSF49599">
    <property type="entry name" value="TRAF domain-like"/>
    <property type="match status" value="1"/>
</dbReference>
<dbReference type="OrthoDB" id="192247at2759"/>
<accession>A0A830D7B2</accession>
<dbReference type="EMBL" id="BMAC01001403">
    <property type="protein sequence ID" value="GFQ07140.1"/>
    <property type="molecule type" value="Genomic_DNA"/>
</dbReference>
<gene>
    <name evidence="2" type="ORF">PHJA_002858100</name>
</gene>
<sequence>MPGDIVERKAPPAHYLVEIDSFSLFDELGIEKYETRAFEVGGYKWKIKVYPDGVGEASGRFASIFLQHVASDNPCERVKASCTISLKSQVSDELHVTKARCGRWFSASPMNKWGWTSFIDLDSLKDPNKGYIVNGCVHLEIELSVHAVEEENAVPSSISFSA</sequence>
<dbReference type="InterPro" id="IPR002083">
    <property type="entry name" value="MATH/TRAF_dom"/>
</dbReference>
<name>A0A830D7B2_9LAMI</name>
<dbReference type="PANTHER" id="PTHR46162:SF20">
    <property type="entry name" value="UBIQUITIN CARBOXYL-TERMINAL HYDROLASE 7-LIKE ISOFORM X1"/>
    <property type="match status" value="1"/>
</dbReference>
<comment type="caution">
    <text evidence="2">The sequence shown here is derived from an EMBL/GenBank/DDBJ whole genome shotgun (WGS) entry which is preliminary data.</text>
</comment>
<evidence type="ECO:0000313" key="3">
    <source>
        <dbReference type="Proteomes" id="UP000653305"/>
    </source>
</evidence>
<dbReference type="Gene3D" id="2.60.210.10">
    <property type="entry name" value="Apoptosis, Tumor Necrosis Factor Receptor Associated Protein 2, Chain A"/>
    <property type="match status" value="1"/>
</dbReference>
<proteinExistence type="predicted"/>
<dbReference type="Pfam" id="PF22486">
    <property type="entry name" value="MATH_2"/>
    <property type="match status" value="1"/>
</dbReference>
<dbReference type="GO" id="GO:0016787">
    <property type="term" value="F:hydrolase activity"/>
    <property type="evidence" value="ECO:0007669"/>
    <property type="project" value="UniProtKB-KW"/>
</dbReference>
<dbReference type="PANTHER" id="PTHR46162">
    <property type="entry name" value="TRAF-LIKE FAMILY PROTEIN"/>
    <property type="match status" value="1"/>
</dbReference>
<dbReference type="CDD" id="cd00121">
    <property type="entry name" value="MATH"/>
    <property type="match status" value="1"/>
</dbReference>
<dbReference type="SMART" id="SM00061">
    <property type="entry name" value="MATH"/>
    <property type="match status" value="1"/>
</dbReference>
<dbReference type="AlphaFoldDB" id="A0A830D7B2"/>
<dbReference type="InterPro" id="IPR008974">
    <property type="entry name" value="TRAF-like"/>
</dbReference>
<protein>
    <submittedName>
        <fullName evidence="2">Ubiquitin carboxyl-terminal hydrolase 13</fullName>
    </submittedName>
</protein>